<evidence type="ECO:0000259" key="1">
    <source>
        <dbReference type="Pfam" id="PF14681"/>
    </source>
</evidence>
<dbReference type="OrthoDB" id="9781675at2"/>
<comment type="caution">
    <text evidence="2">The sequence shown here is derived from an EMBL/GenBank/DDBJ whole genome shotgun (WGS) entry which is preliminary data.</text>
</comment>
<keyword evidence="2" id="KW-0328">Glycosyltransferase</keyword>
<proteinExistence type="predicted"/>
<dbReference type="Gene3D" id="3.40.50.2020">
    <property type="match status" value="1"/>
</dbReference>
<protein>
    <submittedName>
        <fullName evidence="2">Uracil phosphoribosyltransferase</fullName>
    </submittedName>
</protein>
<dbReference type="EMBL" id="QKVO01000001">
    <property type="protein sequence ID" value="RAO95288.1"/>
    <property type="molecule type" value="Genomic_DNA"/>
</dbReference>
<evidence type="ECO:0000313" key="3">
    <source>
        <dbReference type="Proteomes" id="UP000249762"/>
    </source>
</evidence>
<dbReference type="InterPro" id="IPR029057">
    <property type="entry name" value="PRTase-like"/>
</dbReference>
<organism evidence="2 3">
    <name type="scientific">Mycoplasma wenyonii</name>
    <dbReference type="NCBI Taxonomy" id="65123"/>
    <lineage>
        <taxon>Bacteria</taxon>
        <taxon>Bacillati</taxon>
        <taxon>Mycoplasmatota</taxon>
        <taxon>Mollicutes</taxon>
        <taxon>Mycoplasmataceae</taxon>
        <taxon>Mycoplasma</taxon>
    </lineage>
</organism>
<dbReference type="RefSeq" id="WP_112664954.1">
    <property type="nucleotide sequence ID" value="NZ_QKVO01000001.1"/>
</dbReference>
<name>A0A328PQY5_9MOLU</name>
<keyword evidence="3" id="KW-1185">Reference proteome</keyword>
<dbReference type="CDD" id="cd06223">
    <property type="entry name" value="PRTases_typeI"/>
    <property type="match status" value="1"/>
</dbReference>
<dbReference type="Proteomes" id="UP000249762">
    <property type="component" value="Unassembled WGS sequence"/>
</dbReference>
<dbReference type="GO" id="GO:0016757">
    <property type="term" value="F:glycosyltransferase activity"/>
    <property type="evidence" value="ECO:0007669"/>
    <property type="project" value="UniProtKB-KW"/>
</dbReference>
<dbReference type="NCBIfam" id="NF001097">
    <property type="entry name" value="PRK00129.1"/>
    <property type="match status" value="1"/>
</dbReference>
<keyword evidence="2" id="KW-0808">Transferase</keyword>
<evidence type="ECO:0000313" key="2">
    <source>
        <dbReference type="EMBL" id="RAO95288.1"/>
    </source>
</evidence>
<reference evidence="3" key="1">
    <citation type="submission" date="2018-06" db="EMBL/GenBank/DDBJ databases">
        <authorList>
            <person name="Martinez Ocampo F."/>
            <person name="Quiroz Castaneda R.E."/>
            <person name="Rojas Lopez X."/>
        </authorList>
    </citation>
    <scope>NUCLEOTIDE SEQUENCE [LARGE SCALE GENOMIC DNA]</scope>
    <source>
        <strain evidence="3">INIFAP02</strain>
    </source>
</reference>
<dbReference type="SUPFAM" id="SSF53271">
    <property type="entry name" value="PRTase-like"/>
    <property type="match status" value="1"/>
</dbReference>
<feature type="domain" description="Phosphoribosyltransferase" evidence="1">
    <location>
        <begin position="6"/>
        <end position="205"/>
    </location>
</feature>
<dbReference type="Pfam" id="PF14681">
    <property type="entry name" value="UPRTase"/>
    <property type="match status" value="1"/>
</dbReference>
<dbReference type="InterPro" id="IPR000836">
    <property type="entry name" value="PRTase_dom"/>
</dbReference>
<sequence length="206" mass="22881">MSVIISQNNLIKHFLIGVRDKNSNNITFGNNLKRITSALIAEAHKEFQMIDTKVESPFIQCDAQKISKPVAVIPVLRAGLAMSDTLQFFFEDCKVVHLGIYRDANLNAISYYEKFPENLSECKIVICDPLIATAVTLTKALDILSKYGCKDITILGVIISKHAVELLNQKYPNINVYVAAMDNELNSKGYIIPGAGDAGDRLFRTK</sequence>
<dbReference type="AlphaFoldDB" id="A0A328PQY5"/>
<gene>
    <name evidence="2" type="ORF">DNK47_00300</name>
</gene>
<accession>A0A328PQY5</accession>